<keyword evidence="2" id="KW-0732">Signal</keyword>
<dbReference type="Pfam" id="PF25967">
    <property type="entry name" value="RND-MFP_C"/>
    <property type="match status" value="1"/>
</dbReference>
<feature type="domain" description="Multidrug resistance protein MdtA-like C-terminal permuted SH3" evidence="3">
    <location>
        <begin position="277"/>
        <end position="336"/>
    </location>
</feature>
<dbReference type="PANTHER" id="PTHR30469:SF15">
    <property type="entry name" value="HLYD FAMILY OF SECRETION PROTEINS"/>
    <property type="match status" value="1"/>
</dbReference>
<dbReference type="SUPFAM" id="SSF111369">
    <property type="entry name" value="HlyD-like secretion proteins"/>
    <property type="match status" value="1"/>
</dbReference>
<dbReference type="Gene3D" id="2.40.30.170">
    <property type="match status" value="1"/>
</dbReference>
<evidence type="ECO:0000256" key="2">
    <source>
        <dbReference type="SAM" id="SignalP"/>
    </source>
</evidence>
<dbReference type="GO" id="GO:1990281">
    <property type="term" value="C:efflux pump complex"/>
    <property type="evidence" value="ECO:0007669"/>
    <property type="project" value="TreeGrafter"/>
</dbReference>
<evidence type="ECO:0000259" key="3">
    <source>
        <dbReference type="Pfam" id="PF25967"/>
    </source>
</evidence>
<dbReference type="AlphaFoldDB" id="A0A126SYV1"/>
<dbReference type="Gene3D" id="2.40.50.100">
    <property type="match status" value="1"/>
</dbReference>
<dbReference type="InterPro" id="IPR006143">
    <property type="entry name" value="RND_pump_MFP"/>
</dbReference>
<dbReference type="Gene3D" id="2.40.420.20">
    <property type="match status" value="1"/>
</dbReference>
<dbReference type="NCBIfam" id="TIGR01730">
    <property type="entry name" value="RND_mfp"/>
    <property type="match status" value="1"/>
</dbReference>
<dbReference type="PROSITE" id="PS51257">
    <property type="entry name" value="PROKAR_LIPOPROTEIN"/>
    <property type="match status" value="1"/>
</dbReference>
<dbReference type="InterPro" id="IPR058627">
    <property type="entry name" value="MdtA-like_C"/>
</dbReference>
<feature type="signal peptide" evidence="2">
    <location>
        <begin position="1"/>
        <end position="17"/>
    </location>
</feature>
<proteinExistence type="inferred from homology"/>
<comment type="similarity">
    <text evidence="1">Belongs to the membrane fusion protein (MFP) (TC 8.A.1) family.</text>
</comment>
<name>A0A126SYV1_9BACT</name>
<dbReference type="Gene3D" id="1.10.287.470">
    <property type="entry name" value="Helix hairpin bin"/>
    <property type="match status" value="1"/>
</dbReference>
<feature type="chain" id="PRO_5007274475" evidence="2">
    <location>
        <begin position="18"/>
        <end position="368"/>
    </location>
</feature>
<dbReference type="EMBL" id="KU144991">
    <property type="protein sequence ID" value="AMK59496.1"/>
    <property type="molecule type" value="Genomic_DNA"/>
</dbReference>
<evidence type="ECO:0000256" key="1">
    <source>
        <dbReference type="ARBA" id="ARBA00009477"/>
    </source>
</evidence>
<dbReference type="PANTHER" id="PTHR30469">
    <property type="entry name" value="MULTIDRUG RESISTANCE PROTEIN MDTA"/>
    <property type="match status" value="1"/>
</dbReference>
<evidence type="ECO:0000313" key="4">
    <source>
        <dbReference type="EMBL" id="AMK59496.1"/>
    </source>
</evidence>
<reference evidence="4" key="1">
    <citation type="journal article" date="2016" name="Appl. Environ. Microbiol.">
        <title>Functional Metagenomics of a Biostimulated Petroleum-Contaminated Soil Reveals an Extraordinary Diversity of Extradiol Dioxygenases.</title>
        <authorList>
            <person name="Terron-Gonzalez L."/>
            <person name="Martin-Cabello G."/>
            <person name="Ferrer M."/>
            <person name="Santero E."/>
        </authorList>
    </citation>
    <scope>NUCLEOTIDE SEQUENCE</scope>
</reference>
<organism evidence="4">
    <name type="scientific">uncultured bacterium UPO68_UPO87</name>
    <dbReference type="NCBI Taxonomy" id="1776988"/>
    <lineage>
        <taxon>Bacteria</taxon>
        <taxon>environmental samples</taxon>
    </lineage>
</organism>
<protein>
    <submittedName>
        <fullName evidence="4">RND family efflux transporter MFP subunit</fullName>
    </submittedName>
</protein>
<sequence>MAGFPRFVLVAALGAFALAGCGEEDSQTAEAETAIPILVADVRVAPEAGLVTAYGLVRPDREAELSFKISGLVRSIAVDAGDIVRKGDTLAELDMREIDADARRANAAAIKAKRDVDRIAPLLENGYVSRQRMQDAQTAYDLALAERSRVEFNRSLSKIVAPSDGVVLSRLSEPNEIVNPGQPILTVSQGGGGFILKAGLADRDVARIRLDARAAVTLDAFPGETIGGTVRRIAAASEARTGTFEIEVALDTAPEGTASGFIGVAQIEPADENAVAALAVPATAILEGHGAVANVYLLDRASMTVRQKRIGIGRLSGDEVLVTDGLKAGDQVVSAGAPYLRDGVKVRVVTDLKAARAETAPADEAARP</sequence>
<dbReference type="GO" id="GO:0015562">
    <property type="term" value="F:efflux transmembrane transporter activity"/>
    <property type="evidence" value="ECO:0007669"/>
    <property type="project" value="TreeGrafter"/>
</dbReference>
<accession>A0A126SYV1</accession>